<dbReference type="PANTHER" id="PTHR31852">
    <property type="entry name" value="LATE EMBRYOGENESIS ABUNDANT (LEA) HYDROXYPROLINE-RICH GLYCOPROTEIN FAMILY"/>
    <property type="match status" value="1"/>
</dbReference>
<sequence length="205" mass="22556">MDVEDHKSPAAMANRSSSNKKRARNCCFICLAVLLLLGLLLLILGLTVFKTKKPVTTVDAVSLDDLDVSFDIARLQVHLNVTVKADLSVQNPNRVSFKYDTTSALLQYKGQVIGDAPLLAGKIGSRQTHSMNISLTVMADRLLSDSSLYSDVIAGALHLTTYVKLSGVVHLLFKIHVKTSSTCDLFIDVLNRRLLNQTCHYKTKL</sequence>
<dbReference type="InterPro" id="IPR004864">
    <property type="entry name" value="LEA_2"/>
</dbReference>
<gene>
    <name evidence="2" type="ORF">RDI58_022154</name>
</gene>
<dbReference type="EMBL" id="JBANQN010000009">
    <property type="protein sequence ID" value="KAK6779970.1"/>
    <property type="molecule type" value="Genomic_DNA"/>
</dbReference>
<dbReference type="SUPFAM" id="SSF117070">
    <property type="entry name" value="LEA14-like"/>
    <property type="match status" value="1"/>
</dbReference>
<dbReference type="AlphaFoldDB" id="A0AAN8T3K3"/>
<dbReference type="Pfam" id="PF03168">
    <property type="entry name" value="LEA_2"/>
    <property type="match status" value="1"/>
</dbReference>
<evidence type="ECO:0000313" key="3">
    <source>
        <dbReference type="Proteomes" id="UP001371456"/>
    </source>
</evidence>
<evidence type="ECO:0000313" key="2">
    <source>
        <dbReference type="EMBL" id="KAK6779970.1"/>
    </source>
</evidence>
<feature type="domain" description="Late embryogenesis abundant protein LEA-2 subgroup" evidence="1">
    <location>
        <begin position="87"/>
        <end position="179"/>
    </location>
</feature>
<dbReference type="Proteomes" id="UP001371456">
    <property type="component" value="Unassembled WGS sequence"/>
</dbReference>
<dbReference type="Gene3D" id="2.60.40.1820">
    <property type="match status" value="1"/>
</dbReference>
<comment type="caution">
    <text evidence="2">The sequence shown here is derived from an EMBL/GenBank/DDBJ whole genome shotgun (WGS) entry which is preliminary data.</text>
</comment>
<protein>
    <recommendedName>
        <fullName evidence="1">Late embryogenesis abundant protein LEA-2 subgroup domain-containing protein</fullName>
    </recommendedName>
</protein>
<dbReference type="InterPro" id="IPR055301">
    <property type="entry name" value="Lea14-like_2"/>
</dbReference>
<keyword evidence="3" id="KW-1185">Reference proteome</keyword>
<proteinExistence type="predicted"/>
<reference evidence="2 3" key="1">
    <citation type="submission" date="2024-02" db="EMBL/GenBank/DDBJ databases">
        <title>de novo genome assembly of Solanum bulbocastanum strain 11H21.</title>
        <authorList>
            <person name="Hosaka A.J."/>
        </authorList>
    </citation>
    <scope>NUCLEOTIDE SEQUENCE [LARGE SCALE GENOMIC DNA]</scope>
    <source>
        <tissue evidence="2">Young leaves</tissue>
    </source>
</reference>
<evidence type="ECO:0000259" key="1">
    <source>
        <dbReference type="Pfam" id="PF03168"/>
    </source>
</evidence>
<name>A0AAN8T3K3_SOLBU</name>
<accession>A0AAN8T3K3</accession>
<organism evidence="2 3">
    <name type="scientific">Solanum bulbocastanum</name>
    <name type="common">Wild potato</name>
    <dbReference type="NCBI Taxonomy" id="147425"/>
    <lineage>
        <taxon>Eukaryota</taxon>
        <taxon>Viridiplantae</taxon>
        <taxon>Streptophyta</taxon>
        <taxon>Embryophyta</taxon>
        <taxon>Tracheophyta</taxon>
        <taxon>Spermatophyta</taxon>
        <taxon>Magnoliopsida</taxon>
        <taxon>eudicotyledons</taxon>
        <taxon>Gunneridae</taxon>
        <taxon>Pentapetalae</taxon>
        <taxon>asterids</taxon>
        <taxon>lamiids</taxon>
        <taxon>Solanales</taxon>
        <taxon>Solanaceae</taxon>
        <taxon>Solanoideae</taxon>
        <taxon>Solaneae</taxon>
        <taxon>Solanum</taxon>
    </lineage>
</organism>